<dbReference type="Proteomes" id="UP001472677">
    <property type="component" value="Unassembled WGS sequence"/>
</dbReference>
<dbReference type="PANTHER" id="PTHR46250:SF15">
    <property type="entry name" value="OS01G0523800 PROTEIN"/>
    <property type="match status" value="1"/>
</dbReference>
<comment type="caution">
    <text evidence="3">The sequence shown here is derived from an EMBL/GenBank/DDBJ whole genome shotgun (WGS) entry which is preliminary data.</text>
</comment>
<organism evidence="3 4">
    <name type="scientific">Hibiscus sabdariffa</name>
    <name type="common">roselle</name>
    <dbReference type="NCBI Taxonomy" id="183260"/>
    <lineage>
        <taxon>Eukaryota</taxon>
        <taxon>Viridiplantae</taxon>
        <taxon>Streptophyta</taxon>
        <taxon>Embryophyta</taxon>
        <taxon>Tracheophyta</taxon>
        <taxon>Spermatophyta</taxon>
        <taxon>Magnoliopsida</taxon>
        <taxon>eudicotyledons</taxon>
        <taxon>Gunneridae</taxon>
        <taxon>Pentapetalae</taxon>
        <taxon>rosids</taxon>
        <taxon>malvids</taxon>
        <taxon>Malvales</taxon>
        <taxon>Malvaceae</taxon>
        <taxon>Malvoideae</taxon>
        <taxon>Hibiscus</taxon>
    </lineage>
</organism>
<evidence type="ECO:0000259" key="2">
    <source>
        <dbReference type="Pfam" id="PF12776"/>
    </source>
</evidence>
<feature type="domain" description="Myb/SANT-like" evidence="2">
    <location>
        <begin position="27"/>
        <end position="124"/>
    </location>
</feature>
<dbReference type="Pfam" id="PF12776">
    <property type="entry name" value="Myb_DNA-bind_3"/>
    <property type="match status" value="1"/>
</dbReference>
<proteinExistence type="predicted"/>
<sequence>MASTNIESQRGKNQTVGRTKPVASKRMWTKQEDAALIECLLTLALDPHWKGDNGTFRSEYLSYIEKMLVTKLPTAQIRANPHIESRVKLLKRQYNALSEMLNIGSGFGWNEEEKCLTAPKDVFDDWVRSHPTAAGLRNKSFPFFDDLVQIFGKKRATGTATETTADAVENLVMEDNTFLDALNVERNLYRPSSHIDPSTDV</sequence>
<feature type="compositionally biased region" description="Polar residues" evidence="1">
    <location>
        <begin position="1"/>
        <end position="17"/>
    </location>
</feature>
<gene>
    <name evidence="3" type="ORF">V6N12_030849</name>
</gene>
<dbReference type="EMBL" id="JBBPBM010000019">
    <property type="protein sequence ID" value="KAK8553868.1"/>
    <property type="molecule type" value="Genomic_DNA"/>
</dbReference>
<keyword evidence="4" id="KW-1185">Reference proteome</keyword>
<accession>A0ABR2E778</accession>
<dbReference type="InterPro" id="IPR024752">
    <property type="entry name" value="Myb/SANT-like_dom"/>
</dbReference>
<evidence type="ECO:0000313" key="3">
    <source>
        <dbReference type="EMBL" id="KAK8553868.1"/>
    </source>
</evidence>
<feature type="region of interest" description="Disordered" evidence="1">
    <location>
        <begin position="1"/>
        <end position="24"/>
    </location>
</feature>
<name>A0ABR2E778_9ROSI</name>
<reference evidence="3 4" key="1">
    <citation type="journal article" date="2024" name="G3 (Bethesda)">
        <title>Genome assembly of Hibiscus sabdariffa L. provides insights into metabolisms of medicinal natural products.</title>
        <authorList>
            <person name="Kim T."/>
        </authorList>
    </citation>
    <scope>NUCLEOTIDE SEQUENCE [LARGE SCALE GENOMIC DNA]</scope>
    <source>
        <strain evidence="3">TK-2024</strain>
        <tissue evidence="3">Old leaves</tissue>
    </source>
</reference>
<dbReference type="PANTHER" id="PTHR46250">
    <property type="entry name" value="MYB/SANT-LIKE DNA-BINDING DOMAIN PROTEIN-RELATED"/>
    <property type="match status" value="1"/>
</dbReference>
<protein>
    <recommendedName>
        <fullName evidence="2">Myb/SANT-like domain-containing protein</fullName>
    </recommendedName>
</protein>
<evidence type="ECO:0000313" key="4">
    <source>
        <dbReference type="Proteomes" id="UP001472677"/>
    </source>
</evidence>
<evidence type="ECO:0000256" key="1">
    <source>
        <dbReference type="SAM" id="MobiDB-lite"/>
    </source>
</evidence>